<dbReference type="CDD" id="cd07822">
    <property type="entry name" value="SRPBCC_4"/>
    <property type="match status" value="1"/>
</dbReference>
<dbReference type="SUPFAM" id="SSF55961">
    <property type="entry name" value="Bet v1-like"/>
    <property type="match status" value="1"/>
</dbReference>
<protein>
    <recommendedName>
        <fullName evidence="3">Polyketide cyclase/dehydrase</fullName>
    </recommendedName>
</protein>
<dbReference type="EMBL" id="FO203431">
    <property type="protein sequence ID" value="CCH88659.1"/>
    <property type="molecule type" value="Genomic_DNA"/>
</dbReference>
<accession>I4EZ46</accession>
<gene>
    <name evidence="1" type="ordered locus">MODMU_3246</name>
</gene>
<dbReference type="Pfam" id="PF10604">
    <property type="entry name" value="Polyketide_cyc2"/>
    <property type="match status" value="1"/>
</dbReference>
<dbReference type="AlphaFoldDB" id="I4EZ46"/>
<sequence length="154" mass="17281">MAGELRTSVDVDAGPELVWEVLTDVPAYPQWAPVLTGAEGTFADGGQVFLSFPPSNPLLRTRVRARVVEVIPYRRLRFGLRLARLGTPGLLDTDHTMTIVERDAGVRLWLEIRFRGLLLPVLTRSLNRNRAPAFEPVPENLKARIERLQATRSD</sequence>
<evidence type="ECO:0000313" key="1">
    <source>
        <dbReference type="EMBL" id="CCH88659.1"/>
    </source>
</evidence>
<proteinExistence type="predicted"/>
<dbReference type="InterPro" id="IPR023393">
    <property type="entry name" value="START-like_dom_sf"/>
</dbReference>
<evidence type="ECO:0000313" key="2">
    <source>
        <dbReference type="Proteomes" id="UP000006461"/>
    </source>
</evidence>
<reference evidence="1 2" key="1">
    <citation type="journal article" date="2012" name="J. Bacteriol.">
        <title>Genome Sequence of Radiation-Resistant Modestobacter marinus Strain BC501, a Representative Actinobacterium That Thrives on Calcareous Stone Surfaces.</title>
        <authorList>
            <person name="Normand P."/>
            <person name="Gury J."/>
            <person name="Pujic P."/>
            <person name="Chouaia B."/>
            <person name="Crotti E."/>
            <person name="Brusetti L."/>
            <person name="Daffonchio D."/>
            <person name="Vacherie B."/>
            <person name="Barbe V."/>
            <person name="Medigue C."/>
            <person name="Calteau A."/>
            <person name="Ghodhbane-Gtari F."/>
            <person name="Essoussi I."/>
            <person name="Nouioui I."/>
            <person name="Abbassi-Ghozzi I."/>
            <person name="Gtari M."/>
        </authorList>
    </citation>
    <scope>NUCLEOTIDE SEQUENCE [LARGE SCALE GENOMIC DNA]</scope>
    <source>
        <strain evidence="2">BC 501</strain>
    </source>
</reference>
<dbReference type="HOGENOM" id="CLU_069867_4_0_11"/>
<keyword evidence="2" id="KW-1185">Reference proteome</keyword>
<dbReference type="eggNOG" id="COG3832">
    <property type="taxonomic scope" value="Bacteria"/>
</dbReference>
<dbReference type="Proteomes" id="UP000006461">
    <property type="component" value="Chromosome"/>
</dbReference>
<organism evidence="1 2">
    <name type="scientific">Modestobacter italicus (strain DSM 44449 / CECT 9708 / BC 501)</name>
    <dbReference type="NCBI Taxonomy" id="2732864"/>
    <lineage>
        <taxon>Bacteria</taxon>
        <taxon>Bacillati</taxon>
        <taxon>Actinomycetota</taxon>
        <taxon>Actinomycetes</taxon>
        <taxon>Geodermatophilales</taxon>
        <taxon>Geodermatophilaceae</taxon>
        <taxon>Modestobacter</taxon>
    </lineage>
</organism>
<dbReference type="KEGG" id="mmar:MODMU_3246"/>
<evidence type="ECO:0008006" key="3">
    <source>
        <dbReference type="Google" id="ProtNLM"/>
    </source>
</evidence>
<dbReference type="Gene3D" id="3.30.530.20">
    <property type="match status" value="1"/>
</dbReference>
<dbReference type="STRING" id="477641.MODMU_3246"/>
<name>I4EZ46_MODI5</name>
<dbReference type="InterPro" id="IPR019587">
    <property type="entry name" value="Polyketide_cyclase/dehydratase"/>
</dbReference>